<dbReference type="GO" id="GO:1990573">
    <property type="term" value="P:potassium ion import across plasma membrane"/>
    <property type="evidence" value="ECO:0007669"/>
    <property type="project" value="TreeGrafter"/>
</dbReference>
<dbReference type="GO" id="GO:0036376">
    <property type="term" value="P:sodium ion export across plasma membrane"/>
    <property type="evidence" value="ECO:0007669"/>
    <property type="project" value="TreeGrafter"/>
</dbReference>
<dbReference type="EMBL" id="CAJNOI010005992">
    <property type="protein sequence ID" value="CAF1573266.1"/>
    <property type="molecule type" value="Genomic_DNA"/>
</dbReference>
<dbReference type="PANTHER" id="PTHR11523:SF28">
    <property type="entry name" value="NA_K-ATPASE BETA SUBUNIT ISOFORM 4-RELATED"/>
    <property type="match status" value="1"/>
</dbReference>
<dbReference type="GO" id="GO:0006883">
    <property type="term" value="P:intracellular sodium ion homeostasis"/>
    <property type="evidence" value="ECO:0007669"/>
    <property type="project" value="TreeGrafter"/>
</dbReference>
<protein>
    <submittedName>
        <fullName evidence="8">Uncharacterized protein</fullName>
    </submittedName>
</protein>
<dbReference type="AlphaFoldDB" id="A0A815YPK4"/>
<keyword evidence="5 7" id="KW-1133">Transmembrane helix</keyword>
<keyword evidence="3 7" id="KW-0812">Transmembrane</keyword>
<comment type="similarity">
    <text evidence="2">Belongs to the X(+)/potassium ATPases subunit beta family.</text>
</comment>
<evidence type="ECO:0000313" key="11">
    <source>
        <dbReference type="Proteomes" id="UP000663877"/>
    </source>
</evidence>
<evidence type="ECO:0000256" key="5">
    <source>
        <dbReference type="ARBA" id="ARBA00022989"/>
    </source>
</evidence>
<evidence type="ECO:0000256" key="1">
    <source>
        <dbReference type="ARBA" id="ARBA00004606"/>
    </source>
</evidence>
<evidence type="ECO:0000256" key="3">
    <source>
        <dbReference type="ARBA" id="ARBA00022692"/>
    </source>
</evidence>
<sequence length="377" mass="42759">MADTEIEQKPHAPVAISTIPENPTVGEVESEAASKKLKDAKKAKVSSDKPKKNLVQGFTNFFYNPRMKTLFGRSSLNWAKLAAFYTVFYFCLGCFFVGLLYIFAFSLDEHEPRYYNDESTMAIRTTATVVGMGFRPQPRVDDNLILVSNDPDQQARIASSLRLYRDVYLVQGNDAKTENCTAEEPASELPESTACLFNWFHIVNTDNHPCSDNNMYGFKKEQPCVLVKLNKVYGWTPLAGHLPENIQELRGIRTQESRGSRTKKPGPVSDVYITCDGTNPADRDVLNDIVYYSLDKPSGSTNYGAIPNYYFPYRNARDHVQPFVLVQFKNLPIDRLISVTCKVWAPNIEHDTRAMRGMTSFQLYRTHPNEKADNNDD</sequence>
<dbReference type="GO" id="GO:0001671">
    <property type="term" value="F:ATPase activator activity"/>
    <property type="evidence" value="ECO:0007669"/>
    <property type="project" value="TreeGrafter"/>
</dbReference>
<dbReference type="Proteomes" id="UP000663877">
    <property type="component" value="Unassembled WGS sequence"/>
</dbReference>
<dbReference type="EMBL" id="CAJNOM010006407">
    <property type="protein sequence ID" value="CAF1670034.1"/>
    <property type="molecule type" value="Genomic_DNA"/>
</dbReference>
<evidence type="ECO:0000313" key="8">
    <source>
        <dbReference type="EMBL" id="CAF1573266.1"/>
    </source>
</evidence>
<evidence type="ECO:0000313" key="9">
    <source>
        <dbReference type="EMBL" id="CAF1670034.1"/>
    </source>
</evidence>
<evidence type="ECO:0000256" key="2">
    <source>
        <dbReference type="ARBA" id="ARBA00005876"/>
    </source>
</evidence>
<keyword evidence="6 7" id="KW-0472">Membrane</keyword>
<name>A0A815YPK4_9BILA</name>
<evidence type="ECO:0000256" key="4">
    <source>
        <dbReference type="ARBA" id="ARBA00022968"/>
    </source>
</evidence>
<gene>
    <name evidence="8" type="ORF">BJG266_LOCUS47950</name>
    <name evidence="9" type="ORF">QVE165_LOCUS65002</name>
</gene>
<comment type="subcellular location">
    <subcellularLocation>
        <location evidence="1">Membrane</location>
        <topology evidence="1">Single-pass type II membrane protein</topology>
    </subcellularLocation>
</comment>
<evidence type="ECO:0000313" key="10">
    <source>
        <dbReference type="Proteomes" id="UP000663832"/>
    </source>
</evidence>
<comment type="caution">
    <text evidence="8">The sequence shown here is derived from an EMBL/GenBank/DDBJ whole genome shotgun (WGS) entry which is preliminary data.</text>
</comment>
<reference evidence="8" key="1">
    <citation type="submission" date="2021-02" db="EMBL/GenBank/DDBJ databases">
        <authorList>
            <person name="Nowell W R."/>
        </authorList>
    </citation>
    <scope>NUCLEOTIDE SEQUENCE</scope>
</reference>
<dbReference type="InterPro" id="IPR038702">
    <property type="entry name" value="Na/K_ATPase_sub_beta_sf"/>
</dbReference>
<evidence type="ECO:0000256" key="7">
    <source>
        <dbReference type="SAM" id="Phobius"/>
    </source>
</evidence>
<dbReference type="Gene3D" id="2.60.40.1660">
    <property type="entry name" value="Na, k-atpase alpha subunit"/>
    <property type="match status" value="1"/>
</dbReference>
<dbReference type="OrthoDB" id="5912413at2759"/>
<dbReference type="InterPro" id="IPR000402">
    <property type="entry name" value="Na/K_ATPase_sub_beta"/>
</dbReference>
<dbReference type="PANTHER" id="PTHR11523">
    <property type="entry name" value="SODIUM/POTASSIUM-DEPENDENT ATPASE BETA SUBUNIT"/>
    <property type="match status" value="1"/>
</dbReference>
<keyword evidence="4" id="KW-0735">Signal-anchor</keyword>
<keyword evidence="10" id="KW-1185">Reference proteome</keyword>
<dbReference type="GO" id="GO:0030007">
    <property type="term" value="P:intracellular potassium ion homeostasis"/>
    <property type="evidence" value="ECO:0007669"/>
    <property type="project" value="TreeGrafter"/>
</dbReference>
<dbReference type="Pfam" id="PF00287">
    <property type="entry name" value="Na_K-ATPase"/>
    <property type="match status" value="1"/>
</dbReference>
<evidence type="ECO:0000256" key="6">
    <source>
        <dbReference type="ARBA" id="ARBA00023136"/>
    </source>
</evidence>
<feature type="transmembrane region" description="Helical" evidence="7">
    <location>
        <begin position="82"/>
        <end position="104"/>
    </location>
</feature>
<dbReference type="GO" id="GO:0005890">
    <property type="term" value="C:sodium:potassium-exchanging ATPase complex"/>
    <property type="evidence" value="ECO:0007669"/>
    <property type="project" value="InterPro"/>
</dbReference>
<accession>A0A815YPK4</accession>
<dbReference type="Proteomes" id="UP000663832">
    <property type="component" value="Unassembled WGS sequence"/>
</dbReference>
<organism evidence="8 11">
    <name type="scientific">Adineta steineri</name>
    <dbReference type="NCBI Taxonomy" id="433720"/>
    <lineage>
        <taxon>Eukaryota</taxon>
        <taxon>Metazoa</taxon>
        <taxon>Spiralia</taxon>
        <taxon>Gnathifera</taxon>
        <taxon>Rotifera</taxon>
        <taxon>Eurotatoria</taxon>
        <taxon>Bdelloidea</taxon>
        <taxon>Adinetida</taxon>
        <taxon>Adinetidae</taxon>
        <taxon>Adineta</taxon>
    </lineage>
</organism>
<proteinExistence type="inferred from homology"/>